<organism evidence="3 4">
    <name type="scientific">Roseicyclus persicicus</name>
    <dbReference type="NCBI Taxonomy" id="2650661"/>
    <lineage>
        <taxon>Bacteria</taxon>
        <taxon>Pseudomonadati</taxon>
        <taxon>Pseudomonadota</taxon>
        <taxon>Alphaproteobacteria</taxon>
        <taxon>Rhodobacterales</taxon>
        <taxon>Roseobacteraceae</taxon>
        <taxon>Roseicyclus</taxon>
    </lineage>
</organism>
<name>A0A7X6H2S9_9RHOB</name>
<dbReference type="AlphaFoldDB" id="A0A7X6H2S9"/>
<dbReference type="EMBL" id="JAAZQQ010000007">
    <property type="protein sequence ID" value="NKX46339.1"/>
    <property type="molecule type" value="Genomic_DNA"/>
</dbReference>
<dbReference type="GO" id="GO:0004016">
    <property type="term" value="F:adenylate cyclase activity"/>
    <property type="evidence" value="ECO:0007669"/>
    <property type="project" value="UniProtKB-ARBA"/>
</dbReference>
<dbReference type="Proteomes" id="UP000526408">
    <property type="component" value="Unassembled WGS sequence"/>
</dbReference>
<keyword evidence="1" id="KW-0472">Membrane</keyword>
<dbReference type="InterPro" id="IPR007890">
    <property type="entry name" value="CHASE2"/>
</dbReference>
<feature type="transmembrane region" description="Helical" evidence="1">
    <location>
        <begin position="427"/>
        <end position="447"/>
    </location>
</feature>
<protein>
    <submittedName>
        <fullName evidence="3">Adenylate/guanylate cyclase domain-containing protein</fullName>
    </submittedName>
</protein>
<dbReference type="SMART" id="SM00044">
    <property type="entry name" value="CYCc"/>
    <property type="match status" value="1"/>
</dbReference>
<dbReference type="CDD" id="cd07302">
    <property type="entry name" value="CHD"/>
    <property type="match status" value="1"/>
</dbReference>
<dbReference type="InterPro" id="IPR029787">
    <property type="entry name" value="Nucleotide_cyclase"/>
</dbReference>
<dbReference type="GO" id="GO:0006171">
    <property type="term" value="P:cAMP biosynthetic process"/>
    <property type="evidence" value="ECO:0007669"/>
    <property type="project" value="TreeGrafter"/>
</dbReference>
<keyword evidence="1" id="KW-0812">Transmembrane</keyword>
<dbReference type="PANTHER" id="PTHR43081:SF20">
    <property type="entry name" value="TWO-COMPONENT RESPONSE REGULATOR"/>
    <property type="match status" value="1"/>
</dbReference>
<comment type="caution">
    <text evidence="3">The sequence shown here is derived from an EMBL/GenBank/DDBJ whole genome shotgun (WGS) entry which is preliminary data.</text>
</comment>
<dbReference type="Pfam" id="PF00211">
    <property type="entry name" value="Guanylate_cyc"/>
    <property type="match status" value="1"/>
</dbReference>
<dbReference type="RefSeq" id="WP_168624730.1">
    <property type="nucleotide sequence ID" value="NZ_JAAZQQ010000007.1"/>
</dbReference>
<feature type="transmembrane region" description="Helical" evidence="1">
    <location>
        <begin position="370"/>
        <end position="389"/>
    </location>
</feature>
<dbReference type="Gene3D" id="3.30.70.1230">
    <property type="entry name" value="Nucleotide cyclase"/>
    <property type="match status" value="1"/>
</dbReference>
<dbReference type="InterPro" id="IPR050697">
    <property type="entry name" value="Adenylyl/Guanylyl_Cyclase_3/4"/>
</dbReference>
<feature type="domain" description="Guanylate cyclase" evidence="2">
    <location>
        <begin position="489"/>
        <end position="621"/>
    </location>
</feature>
<dbReference type="SMART" id="SM01080">
    <property type="entry name" value="CHASE2"/>
    <property type="match status" value="1"/>
</dbReference>
<dbReference type="GO" id="GO:0035556">
    <property type="term" value="P:intracellular signal transduction"/>
    <property type="evidence" value="ECO:0007669"/>
    <property type="project" value="InterPro"/>
</dbReference>
<dbReference type="Pfam" id="PF05226">
    <property type="entry name" value="CHASE2"/>
    <property type="match status" value="1"/>
</dbReference>
<dbReference type="InterPro" id="IPR001054">
    <property type="entry name" value="A/G_cyclase"/>
</dbReference>
<proteinExistence type="predicted"/>
<evidence type="ECO:0000313" key="4">
    <source>
        <dbReference type="Proteomes" id="UP000526408"/>
    </source>
</evidence>
<evidence type="ECO:0000256" key="1">
    <source>
        <dbReference type="SAM" id="Phobius"/>
    </source>
</evidence>
<feature type="transmembrane region" description="Helical" evidence="1">
    <location>
        <begin position="396"/>
        <end position="415"/>
    </location>
</feature>
<evidence type="ECO:0000259" key="2">
    <source>
        <dbReference type="PROSITE" id="PS50125"/>
    </source>
</evidence>
<evidence type="ECO:0000313" key="3">
    <source>
        <dbReference type="EMBL" id="NKX46339.1"/>
    </source>
</evidence>
<dbReference type="SUPFAM" id="SSF55073">
    <property type="entry name" value="Nucleotide cyclase"/>
    <property type="match status" value="1"/>
</dbReference>
<keyword evidence="4" id="KW-1185">Reference proteome</keyword>
<accession>A0A7X6H2S9</accession>
<keyword evidence="1" id="KW-1133">Transmembrane helix</keyword>
<dbReference type="PROSITE" id="PS50125">
    <property type="entry name" value="GUANYLATE_CYCLASE_2"/>
    <property type="match status" value="1"/>
</dbReference>
<gene>
    <name evidence="3" type="ORF">HCU73_17230</name>
</gene>
<dbReference type="PANTHER" id="PTHR43081">
    <property type="entry name" value="ADENYLATE CYCLASE, TERMINAL-DIFFERENTIATION SPECIFIC-RELATED"/>
    <property type="match status" value="1"/>
</dbReference>
<reference evidence="3 4" key="1">
    <citation type="submission" date="2020-04" db="EMBL/GenBank/DDBJ databases">
        <authorList>
            <person name="Yoon J."/>
        </authorList>
    </citation>
    <scope>NUCLEOTIDE SEQUENCE [LARGE SCALE GENOMIC DNA]</scope>
    <source>
        <strain evidence="3 4">KMU-115</strain>
    </source>
</reference>
<sequence length="747" mass="78182">MSRRSEPRAPGRAGAGMRRALLLLGLGMTALMLLLAWAAPPVLDRVRDLVFDGYQRASPRPYDPSVPVHIIDIDEAALDLYGQWPWPRSYLAALTDRLVDHGAAAVGYDVLFAEPDRTSPERIVESWSRFAEGIPPALPDLGLPPHDARFAAALAGRPVVLGLAGAAEGEAPVARAGVAVTGRVPDRITRFPAAVGNLPELTAAAAGLGTISLGRTVDGVSRRVPMVTDIGGVLMPAFSAELLRVAQGAGGHVLRTSEASGEVSGGVASAVGMRIGAVEFPVEADAQFRIHFAGQQAARVTPVGEVLAADGIDARLADRIAGRIVLVGSSAEGLFDIRTTPLDGQVAGVVLHAEILEQILSGQFLSRPDWMPGLEVLLVLVAGLVLTVLQWQDRPLRGLVAALALAGGAVLGGLVAFDRAGLLFDPILPVLTVLTVYLPGTTLGLFAKERARRAIRDRFAYFLPPTLIGRIEADPEAALTPGGAERELTILFADMRGFSTVTEGMPPDRVVALVNTWLSALAEALVAHGATIDKFMGDAVMAFWNAPIARADHAAAGLGAIAGLEAAAARANAALAAQGLPPVALGIGVNTGPASVGLMGSRDRLSYTAIGDSVTLAARLEGLTRIYGVPNCVGDATIAALPPDLRAVQLDRIAAKGLSRAAPVHLVLPAATEGLESFAATLEVARAAYLARNWTTAEDRFTDLAQLRVGFCDTPRLAQLYLDRIAGFLRQPPPPDWDGAEQALAKR</sequence>